<dbReference type="EMBL" id="BPRB01000095">
    <property type="protein sequence ID" value="GJE59785.1"/>
    <property type="molecule type" value="Genomic_DNA"/>
</dbReference>
<reference evidence="2" key="2">
    <citation type="submission" date="2021-08" db="EMBL/GenBank/DDBJ databases">
        <authorList>
            <person name="Tani A."/>
            <person name="Ola A."/>
            <person name="Ogura Y."/>
            <person name="Katsura K."/>
            <person name="Hayashi T."/>
        </authorList>
    </citation>
    <scope>NUCLEOTIDE SEQUENCE</scope>
    <source>
        <strain evidence="2">DSM 23632</strain>
    </source>
</reference>
<evidence type="ECO:0000313" key="3">
    <source>
        <dbReference type="Proteomes" id="UP001055057"/>
    </source>
</evidence>
<evidence type="ECO:0000256" key="1">
    <source>
        <dbReference type="SAM" id="MobiDB-lite"/>
    </source>
</evidence>
<organism evidence="2 3">
    <name type="scientific">Methylobacterium trifolii</name>
    <dbReference type="NCBI Taxonomy" id="1003092"/>
    <lineage>
        <taxon>Bacteria</taxon>
        <taxon>Pseudomonadati</taxon>
        <taxon>Pseudomonadota</taxon>
        <taxon>Alphaproteobacteria</taxon>
        <taxon>Hyphomicrobiales</taxon>
        <taxon>Methylobacteriaceae</taxon>
        <taxon>Methylobacterium</taxon>
    </lineage>
</organism>
<dbReference type="RefSeq" id="WP_147814708.1">
    <property type="nucleotide sequence ID" value="NZ_BPRB01000095.1"/>
</dbReference>
<comment type="caution">
    <text evidence="2">The sequence shown here is derived from an EMBL/GenBank/DDBJ whole genome shotgun (WGS) entry which is preliminary data.</text>
</comment>
<proteinExistence type="predicted"/>
<protein>
    <submittedName>
        <fullName evidence="2">Uncharacterized protein</fullName>
    </submittedName>
</protein>
<sequence length="105" mass="11278">MRVHREFRDFKVLLEQGSVGQPDRSILGVNGDIVAGDVIVTLYRGQPERLLVVSIVREAGMVAWNAEVIPEPVVAGTGNVIAFRSHRPTGSDAPPQPLLSIPLGA</sequence>
<dbReference type="Proteomes" id="UP001055057">
    <property type="component" value="Unassembled WGS sequence"/>
</dbReference>
<accession>A0ABQ4TWZ6</accession>
<reference evidence="2" key="1">
    <citation type="journal article" date="2021" name="Front. Microbiol.">
        <title>Comprehensive Comparative Genomics and Phenotyping of Methylobacterium Species.</title>
        <authorList>
            <person name="Alessa O."/>
            <person name="Ogura Y."/>
            <person name="Fujitani Y."/>
            <person name="Takami H."/>
            <person name="Hayashi T."/>
            <person name="Sahin N."/>
            <person name="Tani A."/>
        </authorList>
    </citation>
    <scope>NUCLEOTIDE SEQUENCE</scope>
    <source>
        <strain evidence="2">DSM 23632</strain>
    </source>
</reference>
<keyword evidence="3" id="KW-1185">Reference proteome</keyword>
<evidence type="ECO:0000313" key="2">
    <source>
        <dbReference type="EMBL" id="GJE59785.1"/>
    </source>
</evidence>
<name>A0ABQ4TWZ6_9HYPH</name>
<feature type="region of interest" description="Disordered" evidence="1">
    <location>
        <begin position="85"/>
        <end position="105"/>
    </location>
</feature>
<gene>
    <name evidence="2" type="ORF">MPOCJGCO_1887</name>
</gene>